<evidence type="ECO:0000256" key="1">
    <source>
        <dbReference type="ARBA" id="ARBA00004141"/>
    </source>
</evidence>
<dbReference type="RefSeq" id="XP_040700985.1">
    <property type="nucleotide sequence ID" value="XM_040839947.1"/>
</dbReference>
<dbReference type="EMBL" id="KV878589">
    <property type="protein sequence ID" value="OJJ57179.1"/>
    <property type="molecule type" value="Genomic_DNA"/>
</dbReference>
<dbReference type="GO" id="GO:0016020">
    <property type="term" value="C:membrane"/>
    <property type="evidence" value="ECO:0007669"/>
    <property type="project" value="UniProtKB-SubCell"/>
</dbReference>
<dbReference type="InterPro" id="IPR052337">
    <property type="entry name" value="SAT4-like"/>
</dbReference>
<gene>
    <name evidence="9" type="ORF">ASPSYDRAFT_1123972</name>
</gene>
<feature type="domain" description="Rhodopsin" evidence="8">
    <location>
        <begin position="31"/>
        <end position="268"/>
    </location>
</feature>
<feature type="transmembrane region" description="Helical" evidence="7">
    <location>
        <begin position="168"/>
        <end position="194"/>
    </location>
</feature>
<keyword evidence="2 7" id="KW-0812">Transmembrane</keyword>
<evidence type="ECO:0000313" key="10">
    <source>
        <dbReference type="Proteomes" id="UP000184356"/>
    </source>
</evidence>
<feature type="compositionally biased region" description="Basic and acidic residues" evidence="6">
    <location>
        <begin position="309"/>
        <end position="322"/>
    </location>
</feature>
<feature type="transmembrane region" description="Helical" evidence="7">
    <location>
        <begin position="206"/>
        <end position="226"/>
    </location>
</feature>
<dbReference type="STRING" id="1036612.A0A1L9TCL9"/>
<dbReference type="AlphaFoldDB" id="A0A1L9TCL9"/>
<feature type="region of interest" description="Disordered" evidence="6">
    <location>
        <begin position="350"/>
        <end position="386"/>
    </location>
</feature>
<evidence type="ECO:0000256" key="4">
    <source>
        <dbReference type="ARBA" id="ARBA00023136"/>
    </source>
</evidence>
<feature type="transmembrane region" description="Helical" evidence="7">
    <location>
        <begin position="92"/>
        <end position="118"/>
    </location>
</feature>
<evidence type="ECO:0000256" key="5">
    <source>
        <dbReference type="ARBA" id="ARBA00038359"/>
    </source>
</evidence>
<organism evidence="9 10">
    <name type="scientific">Aspergillus sydowii CBS 593.65</name>
    <dbReference type="NCBI Taxonomy" id="1036612"/>
    <lineage>
        <taxon>Eukaryota</taxon>
        <taxon>Fungi</taxon>
        <taxon>Dikarya</taxon>
        <taxon>Ascomycota</taxon>
        <taxon>Pezizomycotina</taxon>
        <taxon>Eurotiomycetes</taxon>
        <taxon>Eurotiomycetidae</taxon>
        <taxon>Eurotiales</taxon>
        <taxon>Aspergillaceae</taxon>
        <taxon>Aspergillus</taxon>
        <taxon>Aspergillus subgen. Nidulantes</taxon>
    </lineage>
</organism>
<dbReference type="PANTHER" id="PTHR33048:SF108">
    <property type="entry name" value="INTEGRAL MEMBRANE PROTEIN"/>
    <property type="match status" value="1"/>
</dbReference>
<dbReference type="Pfam" id="PF20684">
    <property type="entry name" value="Fung_rhodopsin"/>
    <property type="match status" value="1"/>
</dbReference>
<reference evidence="10" key="1">
    <citation type="journal article" date="2017" name="Genome Biol.">
        <title>Comparative genomics reveals high biological diversity and specific adaptations in the industrially and medically important fungal genus Aspergillus.</title>
        <authorList>
            <person name="de Vries R.P."/>
            <person name="Riley R."/>
            <person name="Wiebenga A."/>
            <person name="Aguilar-Osorio G."/>
            <person name="Amillis S."/>
            <person name="Uchima C.A."/>
            <person name="Anderluh G."/>
            <person name="Asadollahi M."/>
            <person name="Askin M."/>
            <person name="Barry K."/>
            <person name="Battaglia E."/>
            <person name="Bayram O."/>
            <person name="Benocci T."/>
            <person name="Braus-Stromeyer S.A."/>
            <person name="Caldana C."/>
            <person name="Canovas D."/>
            <person name="Cerqueira G.C."/>
            <person name="Chen F."/>
            <person name="Chen W."/>
            <person name="Choi C."/>
            <person name="Clum A."/>
            <person name="Dos Santos R.A."/>
            <person name="Damasio A.R."/>
            <person name="Diallinas G."/>
            <person name="Emri T."/>
            <person name="Fekete E."/>
            <person name="Flipphi M."/>
            <person name="Freyberg S."/>
            <person name="Gallo A."/>
            <person name="Gournas C."/>
            <person name="Habgood R."/>
            <person name="Hainaut M."/>
            <person name="Harispe M.L."/>
            <person name="Henrissat B."/>
            <person name="Hilden K.S."/>
            <person name="Hope R."/>
            <person name="Hossain A."/>
            <person name="Karabika E."/>
            <person name="Karaffa L."/>
            <person name="Karanyi Z."/>
            <person name="Krasevec N."/>
            <person name="Kuo A."/>
            <person name="Kusch H."/>
            <person name="LaButti K."/>
            <person name="Lagendijk E.L."/>
            <person name="Lapidus A."/>
            <person name="Levasseur A."/>
            <person name="Lindquist E."/>
            <person name="Lipzen A."/>
            <person name="Logrieco A.F."/>
            <person name="MacCabe A."/>
            <person name="Maekelae M.R."/>
            <person name="Malavazi I."/>
            <person name="Melin P."/>
            <person name="Meyer V."/>
            <person name="Mielnichuk N."/>
            <person name="Miskei M."/>
            <person name="Molnar A.P."/>
            <person name="Mule G."/>
            <person name="Ngan C.Y."/>
            <person name="Orejas M."/>
            <person name="Orosz E."/>
            <person name="Ouedraogo J.P."/>
            <person name="Overkamp K.M."/>
            <person name="Park H.-S."/>
            <person name="Perrone G."/>
            <person name="Piumi F."/>
            <person name="Punt P.J."/>
            <person name="Ram A.F."/>
            <person name="Ramon A."/>
            <person name="Rauscher S."/>
            <person name="Record E."/>
            <person name="Riano-Pachon D.M."/>
            <person name="Robert V."/>
            <person name="Roehrig J."/>
            <person name="Ruller R."/>
            <person name="Salamov A."/>
            <person name="Salih N.S."/>
            <person name="Samson R.A."/>
            <person name="Sandor E."/>
            <person name="Sanguinetti M."/>
            <person name="Schuetze T."/>
            <person name="Sepcic K."/>
            <person name="Shelest E."/>
            <person name="Sherlock G."/>
            <person name="Sophianopoulou V."/>
            <person name="Squina F.M."/>
            <person name="Sun H."/>
            <person name="Susca A."/>
            <person name="Todd R.B."/>
            <person name="Tsang A."/>
            <person name="Unkles S.E."/>
            <person name="van de Wiele N."/>
            <person name="van Rossen-Uffink D."/>
            <person name="Oliveira J.V."/>
            <person name="Vesth T.C."/>
            <person name="Visser J."/>
            <person name="Yu J.-H."/>
            <person name="Zhou M."/>
            <person name="Andersen M.R."/>
            <person name="Archer D.B."/>
            <person name="Baker S.E."/>
            <person name="Benoit I."/>
            <person name="Brakhage A.A."/>
            <person name="Braus G.H."/>
            <person name="Fischer R."/>
            <person name="Frisvad J.C."/>
            <person name="Goldman G.H."/>
            <person name="Houbraken J."/>
            <person name="Oakley B."/>
            <person name="Pocsi I."/>
            <person name="Scazzocchio C."/>
            <person name="Seiboth B."/>
            <person name="vanKuyk P.A."/>
            <person name="Wortman J."/>
            <person name="Dyer P.S."/>
            <person name="Grigoriev I.V."/>
        </authorList>
    </citation>
    <scope>NUCLEOTIDE SEQUENCE [LARGE SCALE GENOMIC DNA]</scope>
    <source>
        <strain evidence="10">CBS 593.65</strain>
    </source>
</reference>
<comment type="similarity">
    <text evidence="5">Belongs to the SAT4 family.</text>
</comment>
<dbReference type="PANTHER" id="PTHR33048">
    <property type="entry name" value="PTH11-LIKE INTEGRAL MEMBRANE PROTEIN (AFU_ORTHOLOGUE AFUA_5G11245)"/>
    <property type="match status" value="1"/>
</dbReference>
<keyword evidence="4 7" id="KW-0472">Membrane</keyword>
<dbReference type="VEuPathDB" id="FungiDB:ASPSYDRAFT_1123972"/>
<dbReference type="Proteomes" id="UP000184356">
    <property type="component" value="Unassembled WGS sequence"/>
</dbReference>
<keyword evidence="10" id="KW-1185">Reference proteome</keyword>
<evidence type="ECO:0000256" key="2">
    <source>
        <dbReference type="ARBA" id="ARBA00022692"/>
    </source>
</evidence>
<dbReference type="GeneID" id="63756020"/>
<feature type="transmembrane region" description="Helical" evidence="7">
    <location>
        <begin position="125"/>
        <end position="148"/>
    </location>
</feature>
<sequence>MSTNDRTDVLNTVNLVTQCLCIPIVSVFVLLRFGIRAWYRQWVRAEDWTCFFAWLLFMGYCGIAIVVGNYGGGYHYWDVSAEDQVYFRKFCYIATVLYCPMALLVKIALLSILIRIFAPYKRRIYFIYGFLAALTIYYTVAEIVKIRMCDPVPGYWTLDPTANCLDQQAALIADSVISMVSDILILVLPLPLTWSLQMSRNKKLRVIGMLSAGGLATAFSIYRLVLVLRDGSSPDMTIVFICVILSGNAEGGMGLICACLPSLNIVISKVRNHSYKSNNGYYEGQSSSVPLSRVKGGGGSKAGVSLNQSRREPEPHEINSDESHLISYAGAVDRSQTDFTHGGIHKTIDVQQTFEVVEGDGRGRGSGSGSPSSENEYSKGSKGRGY</sequence>
<protein>
    <recommendedName>
        <fullName evidence="8">Rhodopsin domain-containing protein</fullName>
    </recommendedName>
</protein>
<comment type="subcellular location">
    <subcellularLocation>
        <location evidence="1">Membrane</location>
        <topology evidence="1">Multi-pass membrane protein</topology>
    </subcellularLocation>
</comment>
<accession>A0A1L9TCL9</accession>
<evidence type="ECO:0000313" key="9">
    <source>
        <dbReference type="EMBL" id="OJJ57179.1"/>
    </source>
</evidence>
<keyword evidence="3 7" id="KW-1133">Transmembrane helix</keyword>
<feature type="transmembrane region" description="Helical" evidence="7">
    <location>
        <begin position="238"/>
        <end position="267"/>
    </location>
</feature>
<feature type="region of interest" description="Disordered" evidence="6">
    <location>
        <begin position="283"/>
        <end position="322"/>
    </location>
</feature>
<feature type="transmembrane region" description="Helical" evidence="7">
    <location>
        <begin position="51"/>
        <end position="72"/>
    </location>
</feature>
<dbReference type="InterPro" id="IPR049326">
    <property type="entry name" value="Rhodopsin_dom_fungi"/>
</dbReference>
<proteinExistence type="inferred from homology"/>
<evidence type="ECO:0000256" key="7">
    <source>
        <dbReference type="SAM" id="Phobius"/>
    </source>
</evidence>
<name>A0A1L9TCL9_9EURO</name>
<evidence type="ECO:0000256" key="6">
    <source>
        <dbReference type="SAM" id="MobiDB-lite"/>
    </source>
</evidence>
<evidence type="ECO:0000259" key="8">
    <source>
        <dbReference type="Pfam" id="PF20684"/>
    </source>
</evidence>
<feature type="transmembrane region" description="Helical" evidence="7">
    <location>
        <begin position="15"/>
        <end position="39"/>
    </location>
</feature>
<evidence type="ECO:0000256" key="3">
    <source>
        <dbReference type="ARBA" id="ARBA00022989"/>
    </source>
</evidence>
<dbReference type="OrthoDB" id="5378633at2759"/>